<name>A0A7W6MP96_9HYPH</name>
<sequence length="88" mass="9592">MSSEKRLRATAEADAWCAFEASLPWLNRSRRTIVEIAAILQARLASGTLGVPGMHLYRVVLRQLGATPASASRVSMPTTPEEPDDLLD</sequence>
<evidence type="ECO:0000313" key="2">
    <source>
        <dbReference type="EMBL" id="MBB4002642.1"/>
    </source>
</evidence>
<evidence type="ECO:0000256" key="1">
    <source>
        <dbReference type="SAM" id="MobiDB-lite"/>
    </source>
</evidence>
<evidence type="ECO:0000313" key="3">
    <source>
        <dbReference type="Proteomes" id="UP000588647"/>
    </source>
</evidence>
<dbReference type="AlphaFoldDB" id="A0A7W6MP96"/>
<gene>
    <name evidence="2" type="ORF">GGR03_001717</name>
</gene>
<organism evidence="2 3">
    <name type="scientific">Aurantimonas endophytica</name>
    <dbReference type="NCBI Taxonomy" id="1522175"/>
    <lineage>
        <taxon>Bacteria</taxon>
        <taxon>Pseudomonadati</taxon>
        <taxon>Pseudomonadota</taxon>
        <taxon>Alphaproteobacteria</taxon>
        <taxon>Hyphomicrobiales</taxon>
        <taxon>Aurantimonadaceae</taxon>
        <taxon>Aurantimonas</taxon>
    </lineage>
</organism>
<dbReference type="EMBL" id="JACIEM010000002">
    <property type="protein sequence ID" value="MBB4002642.1"/>
    <property type="molecule type" value="Genomic_DNA"/>
</dbReference>
<dbReference type="Proteomes" id="UP000588647">
    <property type="component" value="Unassembled WGS sequence"/>
</dbReference>
<dbReference type="RefSeq" id="WP_183207205.1">
    <property type="nucleotide sequence ID" value="NZ_JAAAMM010000002.1"/>
</dbReference>
<accession>A0A7W6MP96</accession>
<keyword evidence="3" id="KW-1185">Reference proteome</keyword>
<feature type="region of interest" description="Disordered" evidence="1">
    <location>
        <begin position="68"/>
        <end position="88"/>
    </location>
</feature>
<reference evidence="2 3" key="1">
    <citation type="submission" date="2020-08" db="EMBL/GenBank/DDBJ databases">
        <title>Genomic Encyclopedia of Type Strains, Phase IV (KMG-IV): sequencing the most valuable type-strain genomes for metagenomic binning, comparative biology and taxonomic classification.</title>
        <authorList>
            <person name="Goeker M."/>
        </authorList>
    </citation>
    <scope>NUCLEOTIDE SEQUENCE [LARGE SCALE GENOMIC DNA]</scope>
    <source>
        <strain evidence="2 3">DSM 103570</strain>
    </source>
</reference>
<comment type="caution">
    <text evidence="2">The sequence shown here is derived from an EMBL/GenBank/DDBJ whole genome shotgun (WGS) entry which is preliminary data.</text>
</comment>
<protein>
    <submittedName>
        <fullName evidence="2">Uncharacterized protein</fullName>
    </submittedName>
</protein>
<proteinExistence type="predicted"/>
<feature type="compositionally biased region" description="Polar residues" evidence="1">
    <location>
        <begin position="69"/>
        <end position="78"/>
    </location>
</feature>